<protein>
    <submittedName>
        <fullName evidence="2">Uncharacterized protein</fullName>
    </submittedName>
</protein>
<comment type="caution">
    <text evidence="2">The sequence shown here is derived from an EMBL/GenBank/DDBJ whole genome shotgun (WGS) entry which is preliminary data.</text>
</comment>
<name>A0ABN3FFP7_9PSEU</name>
<keyword evidence="3" id="KW-1185">Reference proteome</keyword>
<evidence type="ECO:0000313" key="3">
    <source>
        <dbReference type="Proteomes" id="UP001501218"/>
    </source>
</evidence>
<proteinExistence type="predicted"/>
<dbReference type="EMBL" id="BAAARA010000001">
    <property type="protein sequence ID" value="GAA2329365.1"/>
    <property type="molecule type" value="Genomic_DNA"/>
</dbReference>
<accession>A0ABN3FFP7</accession>
<feature type="region of interest" description="Disordered" evidence="1">
    <location>
        <begin position="1"/>
        <end position="30"/>
    </location>
</feature>
<organism evidence="2 3">
    <name type="scientific">Saccharopolyspora halophila</name>
    <dbReference type="NCBI Taxonomy" id="405551"/>
    <lineage>
        <taxon>Bacteria</taxon>
        <taxon>Bacillati</taxon>
        <taxon>Actinomycetota</taxon>
        <taxon>Actinomycetes</taxon>
        <taxon>Pseudonocardiales</taxon>
        <taxon>Pseudonocardiaceae</taxon>
        <taxon>Saccharopolyspora</taxon>
    </lineage>
</organism>
<evidence type="ECO:0000313" key="2">
    <source>
        <dbReference type="EMBL" id="GAA2329365.1"/>
    </source>
</evidence>
<dbReference type="Proteomes" id="UP001501218">
    <property type="component" value="Unassembled WGS sequence"/>
</dbReference>
<sequence>METNPIQFDLPDDGRDRARRAAGRAETDRALQEGARLRPEWLSRFIGWWAAAATPLAARCRR</sequence>
<evidence type="ECO:0000256" key="1">
    <source>
        <dbReference type="SAM" id="MobiDB-lite"/>
    </source>
</evidence>
<reference evidence="2 3" key="1">
    <citation type="journal article" date="2019" name="Int. J. Syst. Evol. Microbiol.">
        <title>The Global Catalogue of Microorganisms (GCM) 10K type strain sequencing project: providing services to taxonomists for standard genome sequencing and annotation.</title>
        <authorList>
            <consortium name="The Broad Institute Genomics Platform"/>
            <consortium name="The Broad Institute Genome Sequencing Center for Infectious Disease"/>
            <person name="Wu L."/>
            <person name="Ma J."/>
        </authorList>
    </citation>
    <scope>NUCLEOTIDE SEQUENCE [LARGE SCALE GENOMIC DNA]</scope>
    <source>
        <strain evidence="2 3">JCM 16221</strain>
    </source>
</reference>
<gene>
    <name evidence="2" type="ORF">GCM10009854_00130</name>
</gene>